<evidence type="ECO:0000256" key="16">
    <source>
        <dbReference type="ARBA" id="ARBA00063150"/>
    </source>
</evidence>
<dbReference type="PANTHER" id="PTHR24416">
    <property type="entry name" value="TYROSINE-PROTEIN KINASE RECEPTOR"/>
    <property type="match status" value="1"/>
</dbReference>
<dbReference type="GeneID" id="108270425"/>
<keyword evidence="25" id="KW-1185">Reference proteome</keyword>
<dbReference type="InterPro" id="IPR017441">
    <property type="entry name" value="Protein_kinase_ATP_BS"/>
</dbReference>
<dbReference type="OrthoDB" id="65481at2759"/>
<evidence type="ECO:0000259" key="24">
    <source>
        <dbReference type="PROSITE" id="PS50060"/>
    </source>
</evidence>
<comment type="subunit">
    <text evidence="16">Homodimer; homodimerizes upon binding to alkal ligands (alkal1, alkal2a or alkal2b).</text>
</comment>
<evidence type="ECO:0000256" key="1">
    <source>
        <dbReference type="ARBA" id="ARBA00004251"/>
    </source>
</evidence>
<dbReference type="InterPro" id="IPR001245">
    <property type="entry name" value="Ser-Thr/Tyr_kinase_cat_dom"/>
</dbReference>
<dbReference type="GO" id="GO:0043235">
    <property type="term" value="C:receptor complex"/>
    <property type="evidence" value="ECO:0007669"/>
    <property type="project" value="TreeGrafter"/>
</dbReference>
<keyword evidence="6 18" id="KW-0547">Nucleotide-binding</keyword>
<evidence type="ECO:0000256" key="7">
    <source>
        <dbReference type="ARBA" id="ARBA00022777"/>
    </source>
</evidence>
<dbReference type="Gene3D" id="2.60.120.200">
    <property type="match status" value="1"/>
</dbReference>
<dbReference type="PROSITE" id="PS50011">
    <property type="entry name" value="PROTEIN_KINASE_DOM"/>
    <property type="match status" value="1"/>
</dbReference>
<dbReference type="PROSITE" id="PS00107">
    <property type="entry name" value="PROTEIN_KINASE_ATP"/>
    <property type="match status" value="1"/>
</dbReference>
<keyword evidence="14" id="KW-0325">Glycoprotein</keyword>
<feature type="domain" description="Protein kinase" evidence="23">
    <location>
        <begin position="1110"/>
        <end position="1386"/>
    </location>
</feature>
<evidence type="ECO:0000256" key="6">
    <source>
        <dbReference type="ARBA" id="ARBA00022741"/>
    </source>
</evidence>
<evidence type="ECO:0000256" key="4">
    <source>
        <dbReference type="ARBA" id="ARBA00022692"/>
    </source>
</evidence>
<dbReference type="CDD" id="cd00112">
    <property type="entry name" value="LDLa"/>
    <property type="match status" value="1"/>
</dbReference>
<gene>
    <name evidence="26" type="primary">alk</name>
</gene>
<evidence type="ECO:0000256" key="2">
    <source>
        <dbReference type="ARBA" id="ARBA00022475"/>
    </source>
</evidence>
<dbReference type="PRINTS" id="PR00109">
    <property type="entry name" value="TYRKINASE"/>
</dbReference>
<feature type="region of interest" description="Disordered" evidence="21">
    <location>
        <begin position="1403"/>
        <end position="1441"/>
    </location>
</feature>
<feature type="chain" id="PRO_5037340913" description="Tyrosine-protein kinase receptor" evidence="22">
    <location>
        <begin position="22"/>
        <end position="1727"/>
    </location>
</feature>
<feature type="compositionally biased region" description="Polar residues" evidence="21">
    <location>
        <begin position="1684"/>
        <end position="1694"/>
    </location>
</feature>
<evidence type="ECO:0000256" key="18">
    <source>
        <dbReference type="PROSITE-ProRule" id="PRU10141"/>
    </source>
</evidence>
<dbReference type="EC" id="2.7.10.1" evidence="19"/>
<dbReference type="KEGG" id="ipu:108270425"/>
<protein>
    <recommendedName>
        <fullName evidence="19">Tyrosine-protein kinase receptor</fullName>
        <ecNumber evidence="19">2.7.10.1</ecNumber>
    </recommendedName>
</protein>
<keyword evidence="8 18" id="KW-0067">ATP-binding</keyword>
<dbReference type="InterPro" id="IPR013320">
    <property type="entry name" value="ConA-like_dom_sf"/>
</dbReference>
<dbReference type="CDD" id="cd05036">
    <property type="entry name" value="PTKc_ALK_LTK"/>
    <property type="match status" value="1"/>
</dbReference>
<feature type="compositionally biased region" description="Low complexity" evidence="21">
    <location>
        <begin position="1529"/>
        <end position="1543"/>
    </location>
</feature>
<comment type="caution">
    <text evidence="17">Lacks conserved residue(s) required for the propagation of feature annotation.</text>
</comment>
<dbReference type="PROSITE" id="PS50068">
    <property type="entry name" value="LDLRA_2"/>
    <property type="match status" value="1"/>
</dbReference>
<keyword evidence="5 22" id="KW-0732">Signal</keyword>
<keyword evidence="10" id="KW-0472">Membrane</keyword>
<evidence type="ECO:0000313" key="26">
    <source>
        <dbReference type="RefSeq" id="XP_017332605.2"/>
    </source>
</evidence>
<keyword evidence="9" id="KW-1133">Transmembrane helix</keyword>
<evidence type="ECO:0000256" key="19">
    <source>
        <dbReference type="RuleBase" id="RU000312"/>
    </source>
</evidence>
<dbReference type="InterPro" id="IPR002011">
    <property type="entry name" value="Tyr_kinase_rcpt_2_CS"/>
</dbReference>
<feature type="coiled-coil region" evidence="20">
    <location>
        <begin position="1573"/>
        <end position="1610"/>
    </location>
</feature>
<dbReference type="GO" id="GO:0007169">
    <property type="term" value="P:cell surface receptor protein tyrosine kinase signaling pathway"/>
    <property type="evidence" value="ECO:0007669"/>
    <property type="project" value="InterPro"/>
</dbReference>
<keyword evidence="13 19" id="KW-0675">Receptor</keyword>
<proteinExistence type="inferred from homology"/>
<dbReference type="Gene3D" id="3.30.200.20">
    <property type="entry name" value="Phosphorylase Kinase, domain 1"/>
    <property type="match status" value="1"/>
</dbReference>
<feature type="domain" description="MAM" evidence="24">
    <location>
        <begin position="465"/>
        <end position="648"/>
    </location>
</feature>
<feature type="region of interest" description="Disordered" evidence="21">
    <location>
        <begin position="1488"/>
        <end position="1553"/>
    </location>
</feature>
<dbReference type="PANTHER" id="PTHR24416:SF615">
    <property type="entry name" value="ALK TYROSINE KINASE RECEPTOR"/>
    <property type="match status" value="1"/>
</dbReference>
<keyword evidence="20" id="KW-0175">Coiled coil</keyword>
<feature type="signal peptide" evidence="22">
    <location>
        <begin position="1"/>
        <end position="21"/>
    </location>
</feature>
<dbReference type="CTD" id="238"/>
<dbReference type="GO" id="GO:0045664">
    <property type="term" value="P:regulation of neuron differentiation"/>
    <property type="evidence" value="ECO:0007669"/>
    <property type="project" value="TreeGrafter"/>
</dbReference>
<dbReference type="Gene3D" id="1.10.510.10">
    <property type="entry name" value="Transferase(Phosphotransferase) domain 1"/>
    <property type="match status" value="1"/>
</dbReference>
<dbReference type="SUPFAM" id="SSF49899">
    <property type="entry name" value="Concanavalin A-like lectins/glucanases"/>
    <property type="match status" value="1"/>
</dbReference>
<keyword evidence="3" id="KW-0808">Transferase</keyword>
<keyword evidence="4 19" id="KW-0812">Transmembrane</keyword>
<dbReference type="Pfam" id="PF07714">
    <property type="entry name" value="PK_Tyr_Ser-Thr"/>
    <property type="match status" value="1"/>
</dbReference>
<evidence type="ECO:0000256" key="11">
    <source>
        <dbReference type="ARBA" id="ARBA00023137"/>
    </source>
</evidence>
<evidence type="ECO:0000313" key="25">
    <source>
        <dbReference type="Proteomes" id="UP000221080"/>
    </source>
</evidence>
<evidence type="ECO:0000256" key="9">
    <source>
        <dbReference type="ARBA" id="ARBA00022989"/>
    </source>
</evidence>
<dbReference type="InterPro" id="IPR000719">
    <property type="entry name" value="Prot_kinase_dom"/>
</dbReference>
<dbReference type="InterPro" id="IPR050122">
    <property type="entry name" value="RTK"/>
</dbReference>
<keyword evidence="19" id="KW-0597">Phosphoprotein</keyword>
<dbReference type="PROSITE" id="PS00239">
    <property type="entry name" value="RECEPTOR_TYR_KIN_II"/>
    <property type="match status" value="1"/>
</dbReference>
<evidence type="ECO:0000256" key="15">
    <source>
        <dbReference type="ARBA" id="ARBA00051243"/>
    </source>
</evidence>
<dbReference type="PROSITE" id="PS50060">
    <property type="entry name" value="MAM_2"/>
    <property type="match status" value="1"/>
</dbReference>
<feature type="region of interest" description="Disordered" evidence="21">
    <location>
        <begin position="924"/>
        <end position="947"/>
    </location>
</feature>
<reference evidence="26" key="2">
    <citation type="submission" date="2025-08" db="UniProtKB">
        <authorList>
            <consortium name="RefSeq"/>
        </authorList>
    </citation>
    <scope>IDENTIFICATION</scope>
    <source>
        <tissue evidence="26">Blood</tissue>
    </source>
</reference>
<feature type="region of interest" description="Disordered" evidence="21">
    <location>
        <begin position="1674"/>
        <end position="1699"/>
    </location>
</feature>
<dbReference type="InterPro" id="IPR011009">
    <property type="entry name" value="Kinase-like_dom_sf"/>
</dbReference>
<dbReference type="GO" id="GO:0004714">
    <property type="term" value="F:transmembrane receptor protein tyrosine kinase activity"/>
    <property type="evidence" value="ECO:0007669"/>
    <property type="project" value="UniProtKB-EC"/>
</dbReference>
<dbReference type="FunFam" id="1.10.510.10:FF:000113">
    <property type="entry name" value="Tyrosine-protein kinase receptor"/>
    <property type="match status" value="1"/>
</dbReference>
<evidence type="ECO:0000256" key="12">
    <source>
        <dbReference type="ARBA" id="ARBA00023157"/>
    </source>
</evidence>
<feature type="disulfide bond" evidence="17">
    <location>
        <begin position="455"/>
        <end position="473"/>
    </location>
</feature>
<accession>A0A2D0RRM2</accession>
<evidence type="ECO:0000256" key="3">
    <source>
        <dbReference type="ARBA" id="ARBA00022679"/>
    </source>
</evidence>
<dbReference type="RefSeq" id="XP_017332605.2">
    <property type="nucleotide sequence ID" value="XM_017477116.3"/>
</dbReference>
<evidence type="ECO:0000256" key="13">
    <source>
        <dbReference type="ARBA" id="ARBA00023170"/>
    </source>
</evidence>
<dbReference type="InterPro" id="IPR055163">
    <property type="entry name" value="ALK/LTK-like_GRD"/>
</dbReference>
<dbReference type="GO" id="GO:0042127">
    <property type="term" value="P:regulation of cell population proliferation"/>
    <property type="evidence" value="ECO:0007669"/>
    <property type="project" value="TreeGrafter"/>
</dbReference>
<evidence type="ECO:0000256" key="17">
    <source>
        <dbReference type="PROSITE-ProRule" id="PRU00124"/>
    </source>
</evidence>
<evidence type="ECO:0000256" key="5">
    <source>
        <dbReference type="ARBA" id="ARBA00022729"/>
    </source>
</evidence>
<dbReference type="Pfam" id="PF12810">
    <property type="entry name" value="ALK_LTK_GRD"/>
    <property type="match status" value="1"/>
</dbReference>
<organism evidence="25 26">
    <name type="scientific">Ictalurus punctatus</name>
    <name type="common">Channel catfish</name>
    <name type="synonym">Silurus punctatus</name>
    <dbReference type="NCBI Taxonomy" id="7998"/>
    <lineage>
        <taxon>Eukaryota</taxon>
        <taxon>Metazoa</taxon>
        <taxon>Chordata</taxon>
        <taxon>Craniata</taxon>
        <taxon>Vertebrata</taxon>
        <taxon>Euteleostomi</taxon>
        <taxon>Actinopterygii</taxon>
        <taxon>Neopterygii</taxon>
        <taxon>Teleostei</taxon>
        <taxon>Ostariophysi</taxon>
        <taxon>Siluriformes</taxon>
        <taxon>Ictaluridae</taxon>
        <taxon>Ictalurus</taxon>
    </lineage>
</organism>
<dbReference type="SUPFAM" id="SSF56112">
    <property type="entry name" value="Protein kinase-like (PK-like)"/>
    <property type="match status" value="1"/>
</dbReference>
<comment type="similarity">
    <text evidence="19">Belongs to the protein kinase superfamily. Tyr protein kinase family. Insulin receptor subfamily.</text>
</comment>
<comment type="catalytic activity">
    <reaction evidence="15 19">
        <text>L-tyrosyl-[protein] + ATP = O-phospho-L-tyrosyl-[protein] + ADP + H(+)</text>
        <dbReference type="Rhea" id="RHEA:10596"/>
        <dbReference type="Rhea" id="RHEA-COMP:10136"/>
        <dbReference type="Rhea" id="RHEA-COMP:20101"/>
        <dbReference type="ChEBI" id="CHEBI:15378"/>
        <dbReference type="ChEBI" id="CHEBI:30616"/>
        <dbReference type="ChEBI" id="CHEBI:46858"/>
        <dbReference type="ChEBI" id="CHEBI:61978"/>
        <dbReference type="ChEBI" id="CHEBI:456216"/>
        <dbReference type="EC" id="2.7.10.1"/>
    </reaction>
</comment>
<name>A0A2D0RRM2_ICTPU</name>
<feature type="binding site" evidence="18">
    <location>
        <position position="1144"/>
    </location>
    <ligand>
        <name>ATP</name>
        <dbReference type="ChEBI" id="CHEBI:30616"/>
    </ligand>
</feature>
<evidence type="ECO:0000256" key="8">
    <source>
        <dbReference type="ARBA" id="ARBA00022840"/>
    </source>
</evidence>
<dbReference type="SMART" id="SM00219">
    <property type="entry name" value="TyrKc"/>
    <property type="match status" value="1"/>
</dbReference>
<keyword evidence="11" id="KW-0829">Tyrosine-protein kinase</keyword>
<reference evidence="25" key="1">
    <citation type="journal article" date="2016" name="Nat. Commun.">
        <title>The channel catfish genome sequence provides insights into the evolution of scale formation in teleosts.</title>
        <authorList>
            <person name="Liu Z."/>
            <person name="Liu S."/>
            <person name="Yao J."/>
            <person name="Bao L."/>
            <person name="Zhang J."/>
            <person name="Li Y."/>
            <person name="Jiang C."/>
            <person name="Sun L."/>
            <person name="Wang R."/>
            <person name="Zhang Y."/>
            <person name="Zhou T."/>
            <person name="Zeng Q."/>
            <person name="Fu Q."/>
            <person name="Gao S."/>
            <person name="Li N."/>
            <person name="Koren S."/>
            <person name="Jiang Y."/>
            <person name="Zimin A."/>
            <person name="Xu P."/>
            <person name="Phillippy A.M."/>
            <person name="Geng X."/>
            <person name="Song L."/>
            <person name="Sun F."/>
            <person name="Li C."/>
            <person name="Wang X."/>
            <person name="Chen A."/>
            <person name="Jin Y."/>
            <person name="Yuan Z."/>
            <person name="Yang Y."/>
            <person name="Tan S."/>
            <person name="Peatman E."/>
            <person name="Lu J."/>
            <person name="Qin Z."/>
            <person name="Dunham R."/>
            <person name="Li Z."/>
            <person name="Sonstegard T."/>
            <person name="Feng J."/>
            <person name="Danzmann R.G."/>
            <person name="Schroeder S."/>
            <person name="Scheffler B."/>
            <person name="Duke M.V."/>
            <person name="Ballard L."/>
            <person name="Kucuktas H."/>
            <person name="Kaltenboeck L."/>
            <person name="Liu H."/>
            <person name="Armbruster J."/>
            <person name="Xie Y."/>
            <person name="Kirby M.L."/>
            <person name="Tian Y."/>
            <person name="Flanagan M.E."/>
            <person name="Mu W."/>
            <person name="Waldbieser G.C."/>
        </authorList>
    </citation>
    <scope>NUCLEOTIDE SEQUENCE [LARGE SCALE GENOMIC DNA]</scope>
    <source>
        <strain evidence="25">SDA103</strain>
    </source>
</reference>
<dbReference type="InterPro" id="IPR008266">
    <property type="entry name" value="Tyr_kinase_AS"/>
</dbReference>
<dbReference type="InterPro" id="IPR000998">
    <property type="entry name" value="MAM_dom"/>
</dbReference>
<sequence>MTPRMLCFLLCSAACVSGLQGTSAPTVPVNSMLDASGKRDSTQTLSSRLKRKTLSVDFAVPSLLRHYMAMFTKRPLNRDCLTHAGCYTVRANLRMHCAPLQKTIASLLGAKLAENIRGEGGNGSGGGQLKYTRTRPAPKVLSLGLSTASSNQSKSNQVVVEVGEDMVKTGCGGLVVREDAPVPFLEMDLTRVLEWWLGAEGGRLRVRLMPERKAQVPGKEERYSAAIRASDARLSLQIASSGPVSAKNTGNIDASLRYWNFSWIAEDVLGFPEDTSVSLGLGCSSKGKSCHGRSESYHPEFAWSLTSAEDVWAEDHGVMDIARGSSQGWEEGRFVLVNGSAVGGPWVLSPWLHSIYRPCGLEVTVFLHPRQKGRYKVWLIERDQPPLFLLTTEPPHITGWAVVHLSLGARETPFRISSSYDQPGELETATYNPFFITNCTMETSRNVTFEGRYHCRQGQEISLERLCDFTPDCAQGDDEGEPCRQFLNGSYCSFEEDDCGWQMVSSKSLYKGVHLSLPKRLTNSCPSSGSVLALESQSKGQRGSVAVRSPLFLYPLRNAPCMVRFQVCGSPNGLLSLWIIENSTGPESQKSLWNSSSETKQDKGWQLVTFPLFGLVDSFYLQFTADISSGSEVAFAVDNFTLTMNCFLETNGEFPPVVPTSFTPMPFRPTNHVKTTPVVPTNTKWLFHTCGATGPIGPTPSLCSSSYRKSNVNVTVGTKGVLKGIQMWRVPETGLYRITAYGAAGGRSVLNMFRSHGVYIAGDFRLHKDDMLYILVGQQGEDACPRTEEPLQKICLEQKGPPDSKSMLKGGGGGGGGATYIFKVDKSVYIPLLIAAGGGGRGYNGHSESSMELMDHGFSVPGLNGMSGAAGGGGGWNDSAPVSRGGRPLNLGGQGGAPCHTMGWKTNGGFGGGGGACTSGGGGGGYRGGSTSVDNDPEQDGEDGSSFISPDGKIFMDALKGMEGDGEVIIKPVQNCSHCESGECYETLEGTECYCDNDLVLASDNVSCINSTVPDTSVPLQPSLSHLALALSVGTSALIAALLLAVSGVMIMYRRKHTELQSIQLELQSPDCKLSKLRASTIMTDYNPNYCFAGKTASVNDLKEVPRRNISLTRGLGHGAFGEVYEGLAVGIPGEPSPMQVAVKTLPEVCSEQDELDFLMEALIISKFSHQNIVRCIGVSLQALPRFILLELMAGGDLKTFLRETRPRLEHPSSLTMVDLLNIARDIARGCQYLEENQFIHRDIAARNCLLTCKGPGRVAKIGDFGMARDIYRASYYRKGGRAMLPVKWMPPEAFMEGIFTSKTDTWSFGVLLWEIFSMGYMPYPSRSNQEVLDFVTNGGRMDPPKNCPGPVYRIMTQSWQHQPEDRPNFSTILERIDYCLQDPDVVNVPLPVEYGPIPEEEERVPMHPDDPAAPSLLAAPQGIEETSSSTTETRSEEAKRAAEALLMNARSSDNKPVPGTASQLHSHPPVSSASALLACSKSASVVPAPQDGGHVNLGFAQAPTGEKENRNGKPTNLWNPTYGSWFLQQQQKRQQAQAQRQAGNQGHELSGRTGSIADALGLQHQHKQQQMQIQQQQKIQIQQQQQQKLQQQQQQIQQQQKIQQQQQIQIQQQQQGKCRPLLPPPPQPAPAPLLLDSAALPPVPLYRLRRFPCGNIGYGYQEQGLPLESMSGPQNAVPPPALANQQRPNSLGWTGTAEDSRPLLVTMGTVQDSRLPKMDGHNATVL</sequence>
<evidence type="ECO:0000259" key="23">
    <source>
        <dbReference type="PROSITE" id="PS50011"/>
    </source>
</evidence>
<keyword evidence="12 17" id="KW-1015">Disulfide bond</keyword>
<feature type="compositionally biased region" description="Low complexity" evidence="21">
    <location>
        <begin position="1413"/>
        <end position="1433"/>
    </location>
</feature>
<evidence type="ECO:0000256" key="14">
    <source>
        <dbReference type="ARBA" id="ARBA00023180"/>
    </source>
</evidence>
<keyword evidence="7 26" id="KW-0418">Kinase</keyword>
<dbReference type="STRING" id="7998.ENSIPUP00000015756"/>
<dbReference type="GO" id="GO:0005886">
    <property type="term" value="C:plasma membrane"/>
    <property type="evidence" value="ECO:0007669"/>
    <property type="project" value="UniProtKB-SubCell"/>
</dbReference>
<evidence type="ECO:0000256" key="21">
    <source>
        <dbReference type="SAM" id="MobiDB-lite"/>
    </source>
</evidence>
<dbReference type="GO" id="GO:0005524">
    <property type="term" value="F:ATP binding"/>
    <property type="evidence" value="ECO:0007669"/>
    <property type="project" value="UniProtKB-UniRule"/>
</dbReference>
<dbReference type="Proteomes" id="UP000221080">
    <property type="component" value="Chromosome 9"/>
</dbReference>
<keyword evidence="2" id="KW-1003">Cell membrane</keyword>
<evidence type="ECO:0000256" key="22">
    <source>
        <dbReference type="SAM" id="SignalP"/>
    </source>
</evidence>
<dbReference type="InterPro" id="IPR020635">
    <property type="entry name" value="Tyr_kinase_cat_dom"/>
</dbReference>
<dbReference type="InterPro" id="IPR002172">
    <property type="entry name" value="LDrepeatLR_classA_rpt"/>
</dbReference>
<comment type="subcellular location">
    <subcellularLocation>
        <location evidence="1">Cell membrane</location>
        <topology evidence="1">Single-pass type I membrane protein</topology>
    </subcellularLocation>
</comment>
<dbReference type="FunFam" id="3.30.200.20:FF:000117">
    <property type="entry name" value="Tyrosine-protein kinase receptor"/>
    <property type="match status" value="1"/>
</dbReference>
<dbReference type="CDD" id="cd06263">
    <property type="entry name" value="MAM"/>
    <property type="match status" value="1"/>
</dbReference>
<feature type="compositionally biased region" description="Polar residues" evidence="21">
    <location>
        <begin position="1513"/>
        <end position="1523"/>
    </location>
</feature>
<evidence type="ECO:0000256" key="20">
    <source>
        <dbReference type="SAM" id="Coils"/>
    </source>
</evidence>
<dbReference type="Pfam" id="PF00629">
    <property type="entry name" value="MAM"/>
    <property type="match status" value="1"/>
</dbReference>
<evidence type="ECO:0000256" key="10">
    <source>
        <dbReference type="ARBA" id="ARBA00023136"/>
    </source>
</evidence>
<dbReference type="PROSITE" id="PS00109">
    <property type="entry name" value="PROTEIN_KINASE_TYR"/>
    <property type="match status" value="1"/>
</dbReference>